<protein>
    <submittedName>
        <fullName evidence="1">Uncharacterized protein</fullName>
    </submittedName>
</protein>
<evidence type="ECO:0000313" key="1">
    <source>
        <dbReference type="EMBL" id="KAA8548632.1"/>
    </source>
</evidence>
<proteinExistence type="predicted"/>
<dbReference type="Proteomes" id="UP000325577">
    <property type="component" value="Linkage Group LG0"/>
</dbReference>
<evidence type="ECO:0000313" key="2">
    <source>
        <dbReference type="Proteomes" id="UP000325577"/>
    </source>
</evidence>
<gene>
    <name evidence="1" type="ORF">F0562_000316</name>
</gene>
<name>A0A5J5C3Z9_9ASTE</name>
<accession>A0A5J5C3Z9</accession>
<dbReference type="AlphaFoldDB" id="A0A5J5C3Z9"/>
<reference evidence="1 2" key="1">
    <citation type="submission" date="2019-09" db="EMBL/GenBank/DDBJ databases">
        <title>A chromosome-level genome assembly of the Chinese tupelo Nyssa sinensis.</title>
        <authorList>
            <person name="Yang X."/>
            <person name="Kang M."/>
            <person name="Yang Y."/>
            <person name="Xiong H."/>
            <person name="Wang M."/>
            <person name="Zhang Z."/>
            <person name="Wang Z."/>
            <person name="Wu H."/>
            <person name="Ma T."/>
            <person name="Liu J."/>
            <person name="Xi Z."/>
        </authorList>
    </citation>
    <scope>NUCLEOTIDE SEQUENCE [LARGE SCALE GENOMIC DNA]</scope>
    <source>
        <strain evidence="1">J267</strain>
        <tissue evidence="1">Leaf</tissue>
    </source>
</reference>
<organism evidence="1 2">
    <name type="scientific">Nyssa sinensis</name>
    <dbReference type="NCBI Taxonomy" id="561372"/>
    <lineage>
        <taxon>Eukaryota</taxon>
        <taxon>Viridiplantae</taxon>
        <taxon>Streptophyta</taxon>
        <taxon>Embryophyta</taxon>
        <taxon>Tracheophyta</taxon>
        <taxon>Spermatophyta</taxon>
        <taxon>Magnoliopsida</taxon>
        <taxon>eudicotyledons</taxon>
        <taxon>Gunneridae</taxon>
        <taxon>Pentapetalae</taxon>
        <taxon>asterids</taxon>
        <taxon>Cornales</taxon>
        <taxon>Nyssaceae</taxon>
        <taxon>Nyssa</taxon>
    </lineage>
</organism>
<keyword evidence="2" id="KW-1185">Reference proteome</keyword>
<sequence length="85" mass="9654">MTQVMIVSMVRRGGRRSLREERVGVKREAWVAMAMDGSEIDEIVSNGGYGLWLCLRESPDLIADFVLEHQKSTRESLSAQDKPHH</sequence>
<dbReference type="EMBL" id="CM018031">
    <property type="protein sequence ID" value="KAA8548632.1"/>
    <property type="molecule type" value="Genomic_DNA"/>
</dbReference>